<dbReference type="GO" id="GO:0030286">
    <property type="term" value="C:dynein complex"/>
    <property type="evidence" value="ECO:0007669"/>
    <property type="project" value="InterPro"/>
</dbReference>
<dbReference type="SUPFAM" id="SSF47473">
    <property type="entry name" value="EF-hand"/>
    <property type="match status" value="1"/>
</dbReference>
<sequence length="172" mass="20453">MEPFVNIFFAIDEQQNETITRDELKRYVKQHRLDEGMISRWQTLFDPGNTGIITFQKFCDVLGVKPEQARNLRKSVVNKKPLPPDLQIISQNMPLEDQYQIFDQVRQMLDSKMSEQDLSRGLKQWLDKTFDPSWHVVIVDGSYWISYSHQPEHSLQFKLGQKCYLLWKTPKY</sequence>
<organism evidence="1 2">
    <name type="scientific">Trichobilharzia regenti</name>
    <name type="common">Nasal bird schistosome</name>
    <dbReference type="NCBI Taxonomy" id="157069"/>
    <lineage>
        <taxon>Eukaryota</taxon>
        <taxon>Metazoa</taxon>
        <taxon>Spiralia</taxon>
        <taxon>Lophotrochozoa</taxon>
        <taxon>Platyhelminthes</taxon>
        <taxon>Trematoda</taxon>
        <taxon>Digenea</taxon>
        <taxon>Strigeidida</taxon>
        <taxon>Schistosomatoidea</taxon>
        <taxon>Schistosomatidae</taxon>
        <taxon>Trichobilharzia</taxon>
    </lineage>
</organism>
<dbReference type="SUPFAM" id="SSF54648">
    <property type="entry name" value="DLC"/>
    <property type="match status" value="1"/>
</dbReference>
<evidence type="ECO:0008006" key="3">
    <source>
        <dbReference type="Google" id="ProtNLM"/>
    </source>
</evidence>
<dbReference type="SMART" id="SM01375">
    <property type="entry name" value="Dynein_light"/>
    <property type="match status" value="1"/>
</dbReference>
<dbReference type="Gene3D" id="3.30.740.10">
    <property type="entry name" value="Protein Inhibitor Of Neuronal Nitric Oxide Synthase"/>
    <property type="match status" value="1"/>
</dbReference>
<dbReference type="Proteomes" id="UP000050795">
    <property type="component" value="Unassembled WGS sequence"/>
</dbReference>
<dbReference type="GO" id="GO:0007017">
    <property type="term" value="P:microtubule-based process"/>
    <property type="evidence" value="ECO:0007669"/>
    <property type="project" value="InterPro"/>
</dbReference>
<dbReference type="InterPro" id="IPR001372">
    <property type="entry name" value="Dynein_light_chain_typ-1/2"/>
</dbReference>
<dbReference type="InterPro" id="IPR037177">
    <property type="entry name" value="DLC_sf"/>
</dbReference>
<dbReference type="CDD" id="cd21454">
    <property type="entry name" value="DLC-like_TAL"/>
    <property type="match status" value="1"/>
</dbReference>
<dbReference type="AlphaFoldDB" id="A0AA85K2R1"/>
<reference evidence="1" key="1">
    <citation type="submission" date="2022-06" db="EMBL/GenBank/DDBJ databases">
        <authorList>
            <person name="Berger JAMES D."/>
            <person name="Berger JAMES D."/>
        </authorList>
    </citation>
    <scope>NUCLEOTIDE SEQUENCE [LARGE SCALE GENOMIC DNA]</scope>
</reference>
<reference evidence="2" key="2">
    <citation type="submission" date="2023-11" db="UniProtKB">
        <authorList>
            <consortium name="WormBaseParasite"/>
        </authorList>
    </citation>
    <scope>IDENTIFICATION</scope>
</reference>
<dbReference type="InterPro" id="IPR011992">
    <property type="entry name" value="EF-hand-dom_pair"/>
</dbReference>
<evidence type="ECO:0000313" key="2">
    <source>
        <dbReference type="WBParaSite" id="TREG1_57480.1"/>
    </source>
</evidence>
<accession>A0AA85K2R1</accession>
<proteinExistence type="predicted"/>
<dbReference type="Pfam" id="PF01221">
    <property type="entry name" value="Dynein_light"/>
    <property type="match status" value="1"/>
</dbReference>
<keyword evidence="1" id="KW-1185">Reference proteome</keyword>
<evidence type="ECO:0000313" key="1">
    <source>
        <dbReference type="Proteomes" id="UP000050795"/>
    </source>
</evidence>
<dbReference type="WBParaSite" id="TREG1_57480.1">
    <property type="protein sequence ID" value="TREG1_57480.1"/>
    <property type="gene ID" value="TREG1_57480"/>
</dbReference>
<name>A0AA85K2R1_TRIRE</name>
<dbReference type="Gene3D" id="1.10.238.10">
    <property type="entry name" value="EF-hand"/>
    <property type="match status" value="1"/>
</dbReference>
<protein>
    <recommendedName>
        <fullName evidence="3">EF-hand domain-containing protein</fullName>
    </recommendedName>
</protein>